<evidence type="ECO:0000256" key="2">
    <source>
        <dbReference type="ARBA" id="ARBA00022475"/>
    </source>
</evidence>
<name>A0A9D2L7I8_9FIRM</name>
<dbReference type="Pfam" id="PF02687">
    <property type="entry name" value="FtsX"/>
    <property type="match status" value="1"/>
</dbReference>
<evidence type="ECO:0000256" key="4">
    <source>
        <dbReference type="ARBA" id="ARBA00022989"/>
    </source>
</evidence>
<keyword evidence="2" id="KW-1003">Cell membrane</keyword>
<dbReference type="PANTHER" id="PTHR30572">
    <property type="entry name" value="MEMBRANE COMPONENT OF TRANSPORTER-RELATED"/>
    <property type="match status" value="1"/>
</dbReference>
<dbReference type="GO" id="GO:0005886">
    <property type="term" value="C:plasma membrane"/>
    <property type="evidence" value="ECO:0007669"/>
    <property type="project" value="UniProtKB-SubCell"/>
</dbReference>
<evidence type="ECO:0000256" key="5">
    <source>
        <dbReference type="ARBA" id="ARBA00023136"/>
    </source>
</evidence>
<dbReference type="AlphaFoldDB" id="A0A9D2L7I8"/>
<comment type="similarity">
    <text evidence="6">Belongs to the ABC-4 integral membrane protein family.</text>
</comment>
<dbReference type="GO" id="GO:0022857">
    <property type="term" value="F:transmembrane transporter activity"/>
    <property type="evidence" value="ECO:0007669"/>
    <property type="project" value="TreeGrafter"/>
</dbReference>
<reference evidence="10" key="1">
    <citation type="journal article" date="2021" name="PeerJ">
        <title>Extensive microbial diversity within the chicken gut microbiome revealed by metagenomics and culture.</title>
        <authorList>
            <person name="Gilroy R."/>
            <person name="Ravi A."/>
            <person name="Getino M."/>
            <person name="Pursley I."/>
            <person name="Horton D.L."/>
            <person name="Alikhan N.F."/>
            <person name="Baker D."/>
            <person name="Gharbi K."/>
            <person name="Hall N."/>
            <person name="Watson M."/>
            <person name="Adriaenssens E.M."/>
            <person name="Foster-Nyarko E."/>
            <person name="Jarju S."/>
            <person name="Secka A."/>
            <person name="Antonio M."/>
            <person name="Oren A."/>
            <person name="Chaudhuri R.R."/>
            <person name="La Ragione R."/>
            <person name="Hildebrand F."/>
            <person name="Pallen M.J."/>
        </authorList>
    </citation>
    <scope>NUCLEOTIDE SEQUENCE</scope>
    <source>
        <strain evidence="10">CHK188-4685</strain>
    </source>
</reference>
<evidence type="ECO:0000256" key="6">
    <source>
        <dbReference type="ARBA" id="ARBA00038076"/>
    </source>
</evidence>
<evidence type="ECO:0000259" key="9">
    <source>
        <dbReference type="Pfam" id="PF12704"/>
    </source>
</evidence>
<dbReference type="PROSITE" id="PS51257">
    <property type="entry name" value="PROKAR_LIPOPROTEIN"/>
    <property type="match status" value="1"/>
</dbReference>
<dbReference type="InterPro" id="IPR025857">
    <property type="entry name" value="MacB_PCD"/>
</dbReference>
<feature type="transmembrane region" description="Helical" evidence="7">
    <location>
        <begin position="410"/>
        <end position="432"/>
    </location>
</feature>
<evidence type="ECO:0000313" key="11">
    <source>
        <dbReference type="Proteomes" id="UP000886804"/>
    </source>
</evidence>
<feature type="transmembrane region" description="Helical" evidence="7">
    <location>
        <begin position="21"/>
        <end position="45"/>
    </location>
</feature>
<comment type="subcellular location">
    <subcellularLocation>
        <location evidence="1">Cell membrane</location>
        <topology evidence="1">Multi-pass membrane protein</topology>
    </subcellularLocation>
</comment>
<evidence type="ECO:0000259" key="8">
    <source>
        <dbReference type="Pfam" id="PF02687"/>
    </source>
</evidence>
<keyword evidence="3 7" id="KW-0812">Transmembrane</keyword>
<dbReference type="EMBL" id="DWYS01000069">
    <property type="protein sequence ID" value="HJB07398.1"/>
    <property type="molecule type" value="Genomic_DNA"/>
</dbReference>
<dbReference type="Proteomes" id="UP000886804">
    <property type="component" value="Unassembled WGS sequence"/>
</dbReference>
<sequence length="449" mass="49494">MNKKDLLKLSMLNLRRHRGRTFLTVLGVMIGCCSVIIMISIGIGMKKSQERLLAQMGDLTVIQVYKGNAGKRGKKLNKRTIQAFQHLDGVETATPKLTVRESEVKLYAGADRRYAGTGVEMVGMDVKAAQAMGYQLREGSWEMAGENRMWLGEMTEFMFGDSKRPPGKNMVDLFSLFTEEKEKPKPFFDGMKTPFYLEIDSKKEGEKKQLFRLTPSGRLKEDYAKGEETSVGILFDLEDLEQILGELKKNSGERRRGKEEYENALVKVRSMGDVAAVEKEIQKMGFRTSSMESIRKPMEQEARQKQMMLGGLGAVSLFVAALGITNTMIMSISERTREIGVMKSLGCFLSDIRKMFLLEAGGIGLLGGVSGVLVSILISRIMNLAAGMGEEGGTFPDPGMGIPSGPISVIPWWLCVLGILFSVLAGIASGYYPAGKAVKIPALEAIKHE</sequence>
<feature type="transmembrane region" description="Helical" evidence="7">
    <location>
        <begin position="356"/>
        <end position="378"/>
    </location>
</feature>
<feature type="domain" description="ABC3 transporter permease C-terminal" evidence="8">
    <location>
        <begin position="312"/>
        <end position="441"/>
    </location>
</feature>
<dbReference type="InterPro" id="IPR050250">
    <property type="entry name" value="Macrolide_Exporter_MacB"/>
</dbReference>
<feature type="domain" description="MacB-like periplasmic core" evidence="9">
    <location>
        <begin position="21"/>
        <end position="153"/>
    </location>
</feature>
<comment type="caution">
    <text evidence="10">The sequence shown here is derived from an EMBL/GenBank/DDBJ whole genome shotgun (WGS) entry which is preliminary data.</text>
</comment>
<protein>
    <submittedName>
        <fullName evidence="10">ABC transporter permease</fullName>
    </submittedName>
</protein>
<keyword evidence="4 7" id="KW-1133">Transmembrane helix</keyword>
<evidence type="ECO:0000256" key="7">
    <source>
        <dbReference type="SAM" id="Phobius"/>
    </source>
</evidence>
<dbReference type="PANTHER" id="PTHR30572:SF4">
    <property type="entry name" value="ABC TRANSPORTER PERMEASE YTRF"/>
    <property type="match status" value="1"/>
</dbReference>
<keyword evidence="5 7" id="KW-0472">Membrane</keyword>
<organism evidence="10 11">
    <name type="scientific">Candidatus Enterocloster faecavium</name>
    <dbReference type="NCBI Taxonomy" id="2838560"/>
    <lineage>
        <taxon>Bacteria</taxon>
        <taxon>Bacillati</taxon>
        <taxon>Bacillota</taxon>
        <taxon>Clostridia</taxon>
        <taxon>Lachnospirales</taxon>
        <taxon>Lachnospiraceae</taxon>
        <taxon>Enterocloster</taxon>
    </lineage>
</organism>
<evidence type="ECO:0000256" key="3">
    <source>
        <dbReference type="ARBA" id="ARBA00022692"/>
    </source>
</evidence>
<proteinExistence type="inferred from homology"/>
<evidence type="ECO:0000256" key="1">
    <source>
        <dbReference type="ARBA" id="ARBA00004651"/>
    </source>
</evidence>
<evidence type="ECO:0000313" key="10">
    <source>
        <dbReference type="EMBL" id="HJB07398.1"/>
    </source>
</evidence>
<accession>A0A9D2L7I8</accession>
<reference evidence="10" key="2">
    <citation type="submission" date="2021-04" db="EMBL/GenBank/DDBJ databases">
        <authorList>
            <person name="Gilroy R."/>
        </authorList>
    </citation>
    <scope>NUCLEOTIDE SEQUENCE</scope>
    <source>
        <strain evidence="10">CHK188-4685</strain>
    </source>
</reference>
<gene>
    <name evidence="10" type="ORF">H9716_05965</name>
</gene>
<dbReference type="Pfam" id="PF12704">
    <property type="entry name" value="MacB_PCD"/>
    <property type="match status" value="1"/>
</dbReference>
<feature type="transmembrane region" description="Helical" evidence="7">
    <location>
        <begin position="307"/>
        <end position="329"/>
    </location>
</feature>
<dbReference type="InterPro" id="IPR003838">
    <property type="entry name" value="ABC3_permease_C"/>
</dbReference>